<evidence type="ECO:0000256" key="3">
    <source>
        <dbReference type="ARBA" id="ARBA00022692"/>
    </source>
</evidence>
<dbReference type="PANTHER" id="PTHR43124">
    <property type="entry name" value="PURINE EFFLUX PUMP PBUE"/>
    <property type="match status" value="1"/>
</dbReference>
<evidence type="ECO:0000256" key="1">
    <source>
        <dbReference type="ARBA" id="ARBA00004651"/>
    </source>
</evidence>
<sequence length="537" mass="55286">MAIDLTLDDTLAAEGAVTPWAAVTCLSLLTFLLVGLEFMPVSLLTPIAQDLAISEGQAGQAIAVSGLFAVITSLFGNSLLAKLDRRTVVLLYTTVLVASSLAVALAPNFLVFLAGRALVGIAIGGFWSLSTAILARLASGSDLPKAIALLQGGTAFAIVIAAPLGSFLGELIGWRGTFFVTVPIGLAALIWQFAVLPKMLPMEAVSVSSMFRLLRNRTFTIGMAATGLAFMGMNSLSIYLRPFLEGVTGLDVNVLSLVLLGLGLGGLAGLSIAGFVLRRNLTAALIGLPSALALLALLLIAVGPVLWATAALLVLWGLFNTPIPAAWGTWMAQIIPDDLEAGGGLQVALIQFAIAGGASAGGMLFDAAGWCSAFLFAAVLLAGSALLAAAASPRAAAVQNLLIAEGQRPGQRPPLSCPLCQDSASPPQGGRLAFITDFADHQPCKKDAVREAADLPPSGGDVRQDRGGEGSLQSAFILNRRILGWAGHCCAARLPYRPADRGGYIETSDGGLSLARGGDLCGAAIWRDCTQKGACAD</sequence>
<name>A0ABM9E1W9_9HYPH</name>
<keyword evidence="2" id="KW-1003">Cell membrane</keyword>
<comment type="subcellular location">
    <subcellularLocation>
        <location evidence="1">Cell membrane</location>
        <topology evidence="1">Multi-pass membrane protein</topology>
    </subcellularLocation>
</comment>
<evidence type="ECO:0000256" key="2">
    <source>
        <dbReference type="ARBA" id="ARBA00022475"/>
    </source>
</evidence>
<feature type="domain" description="Major facilitator superfamily (MFS) profile" evidence="7">
    <location>
        <begin position="1"/>
        <end position="396"/>
    </location>
</feature>
<feature type="transmembrane region" description="Helical" evidence="6">
    <location>
        <begin position="174"/>
        <end position="197"/>
    </location>
</feature>
<feature type="transmembrane region" description="Helical" evidence="6">
    <location>
        <begin position="367"/>
        <end position="391"/>
    </location>
</feature>
<feature type="transmembrane region" description="Helical" evidence="6">
    <location>
        <begin position="117"/>
        <end position="135"/>
    </location>
</feature>
<feature type="transmembrane region" description="Helical" evidence="6">
    <location>
        <begin position="20"/>
        <end position="41"/>
    </location>
</feature>
<keyword evidence="9" id="KW-1185">Reference proteome</keyword>
<dbReference type="InterPro" id="IPR050189">
    <property type="entry name" value="MFS_Efflux_Transporters"/>
</dbReference>
<comment type="caution">
    <text evidence="8">The sequence shown here is derived from an EMBL/GenBank/DDBJ whole genome shotgun (WGS) entry which is preliminary data.</text>
</comment>
<evidence type="ECO:0000259" key="7">
    <source>
        <dbReference type="PROSITE" id="PS50850"/>
    </source>
</evidence>
<dbReference type="InterPro" id="IPR011701">
    <property type="entry name" value="MFS"/>
</dbReference>
<accession>A0ABM9E1W9</accession>
<feature type="transmembrane region" description="Helical" evidence="6">
    <location>
        <begin position="61"/>
        <end position="81"/>
    </location>
</feature>
<feature type="transmembrane region" description="Helical" evidence="6">
    <location>
        <begin position="252"/>
        <end position="277"/>
    </location>
</feature>
<evidence type="ECO:0000313" key="8">
    <source>
        <dbReference type="EMBL" id="CAH2403064.1"/>
    </source>
</evidence>
<dbReference type="SUPFAM" id="SSF103473">
    <property type="entry name" value="MFS general substrate transporter"/>
    <property type="match status" value="1"/>
</dbReference>
<evidence type="ECO:0000256" key="6">
    <source>
        <dbReference type="SAM" id="Phobius"/>
    </source>
</evidence>
<dbReference type="PANTHER" id="PTHR43124:SF5">
    <property type="entry name" value="PURINE RIBONUCLEOSIDE EFFLUX PUMP NEPI"/>
    <property type="match status" value="1"/>
</dbReference>
<dbReference type="InterPro" id="IPR020846">
    <property type="entry name" value="MFS_dom"/>
</dbReference>
<dbReference type="Pfam" id="PF07690">
    <property type="entry name" value="MFS_1"/>
    <property type="match status" value="1"/>
</dbReference>
<dbReference type="Gene3D" id="1.20.1250.20">
    <property type="entry name" value="MFS general substrate transporter like domains"/>
    <property type="match status" value="1"/>
</dbReference>
<feature type="transmembrane region" description="Helical" evidence="6">
    <location>
        <begin position="88"/>
        <end position="111"/>
    </location>
</feature>
<dbReference type="CDD" id="cd17324">
    <property type="entry name" value="MFS_NepI_like"/>
    <property type="match status" value="1"/>
</dbReference>
<protein>
    <recommendedName>
        <fullName evidence="7">Major facilitator superfamily (MFS) profile domain-containing protein</fullName>
    </recommendedName>
</protein>
<dbReference type="EMBL" id="CAKXZS010000024">
    <property type="protein sequence ID" value="CAH2403064.1"/>
    <property type="molecule type" value="Genomic_DNA"/>
</dbReference>
<organism evidence="8 9">
    <name type="scientific">Mesorhizobium ventifaucium</name>
    <dbReference type="NCBI Taxonomy" id="666020"/>
    <lineage>
        <taxon>Bacteria</taxon>
        <taxon>Pseudomonadati</taxon>
        <taxon>Pseudomonadota</taxon>
        <taxon>Alphaproteobacteria</taxon>
        <taxon>Hyphomicrobiales</taxon>
        <taxon>Phyllobacteriaceae</taxon>
        <taxon>Mesorhizobium</taxon>
    </lineage>
</organism>
<feature type="transmembrane region" description="Helical" evidence="6">
    <location>
        <begin position="344"/>
        <end position="361"/>
    </location>
</feature>
<evidence type="ECO:0000256" key="4">
    <source>
        <dbReference type="ARBA" id="ARBA00022989"/>
    </source>
</evidence>
<evidence type="ECO:0000256" key="5">
    <source>
        <dbReference type="ARBA" id="ARBA00023136"/>
    </source>
</evidence>
<dbReference type="PROSITE" id="PS50850">
    <property type="entry name" value="MFS"/>
    <property type="match status" value="1"/>
</dbReference>
<keyword evidence="5 6" id="KW-0472">Membrane</keyword>
<feature type="transmembrane region" description="Helical" evidence="6">
    <location>
        <begin position="147"/>
        <end position="168"/>
    </location>
</feature>
<reference evidence="8" key="1">
    <citation type="submission" date="2022-03" db="EMBL/GenBank/DDBJ databases">
        <authorList>
            <person name="Brunel B."/>
        </authorList>
    </citation>
    <scope>NUCLEOTIDE SEQUENCE</scope>
    <source>
        <strain evidence="8">STM4922sample</strain>
    </source>
</reference>
<dbReference type="Proteomes" id="UP001152604">
    <property type="component" value="Unassembled WGS sequence"/>
</dbReference>
<feature type="transmembrane region" description="Helical" evidence="6">
    <location>
        <begin position="313"/>
        <end position="332"/>
    </location>
</feature>
<keyword evidence="4 6" id="KW-1133">Transmembrane helix</keyword>
<gene>
    <name evidence="8" type="ORF">MES4922_300195</name>
</gene>
<feature type="transmembrane region" description="Helical" evidence="6">
    <location>
        <begin position="284"/>
        <end position="307"/>
    </location>
</feature>
<keyword evidence="3 6" id="KW-0812">Transmembrane</keyword>
<evidence type="ECO:0000313" key="9">
    <source>
        <dbReference type="Proteomes" id="UP001152604"/>
    </source>
</evidence>
<dbReference type="InterPro" id="IPR036259">
    <property type="entry name" value="MFS_trans_sf"/>
</dbReference>
<feature type="transmembrane region" description="Helical" evidence="6">
    <location>
        <begin position="218"/>
        <end position="240"/>
    </location>
</feature>
<proteinExistence type="predicted"/>